<dbReference type="EMBL" id="CP032153">
    <property type="protein sequence ID" value="AYN22162.1"/>
    <property type="molecule type" value="Genomic_DNA"/>
</dbReference>
<evidence type="ECO:0000313" key="9">
    <source>
        <dbReference type="Proteomes" id="UP000268070"/>
    </source>
</evidence>
<dbReference type="CDD" id="cd04848">
    <property type="entry name" value="Peptidases_S8_Autotransporter_serine_protease_like"/>
    <property type="match status" value="1"/>
</dbReference>
<dbReference type="Gene3D" id="3.40.50.200">
    <property type="entry name" value="Peptidase S8/S53 domain"/>
    <property type="match status" value="1"/>
</dbReference>
<dbReference type="Pfam" id="PF00082">
    <property type="entry name" value="Peptidase_S8"/>
    <property type="match status" value="1"/>
</dbReference>
<feature type="active site" description="Charge relay system" evidence="5">
    <location>
        <position position="323"/>
    </location>
</feature>
<keyword evidence="2 6" id="KW-0732">Signal</keyword>
<evidence type="ECO:0000256" key="4">
    <source>
        <dbReference type="ARBA" id="ARBA00022825"/>
    </source>
</evidence>
<dbReference type="InterPro" id="IPR036709">
    <property type="entry name" value="Autotransporte_beta_dom_sf"/>
</dbReference>
<dbReference type="Gene3D" id="2.40.128.130">
    <property type="entry name" value="Autotransporter beta-domain"/>
    <property type="match status" value="1"/>
</dbReference>
<keyword evidence="3 5" id="KW-0378">Hydrolase</keyword>
<dbReference type="InterPro" id="IPR006315">
    <property type="entry name" value="OM_autotransptr_brl_dom"/>
</dbReference>
<dbReference type="KEGG" id="aaqu:D3M96_17415"/>
<dbReference type="GO" id="GO:0016485">
    <property type="term" value="P:protein processing"/>
    <property type="evidence" value="ECO:0007669"/>
    <property type="project" value="TreeGrafter"/>
</dbReference>
<dbReference type="PROSITE" id="PS00137">
    <property type="entry name" value="SUBTILASE_HIS"/>
    <property type="match status" value="1"/>
</dbReference>
<dbReference type="InterPro" id="IPR034061">
    <property type="entry name" value="Peptidases_S8_Autotransporter"/>
</dbReference>
<evidence type="ECO:0000313" key="8">
    <source>
        <dbReference type="EMBL" id="AYN22162.1"/>
    </source>
</evidence>
<dbReference type="OrthoDB" id="5760545at2"/>
<dbReference type="RefSeq" id="WP_121739691.1">
    <property type="nucleotide sequence ID" value="NZ_CP032153.1"/>
</dbReference>
<dbReference type="PROSITE" id="PS51208">
    <property type="entry name" value="AUTOTRANSPORTER"/>
    <property type="match status" value="1"/>
</dbReference>
<organism evidence="8 9">
    <name type="scientific">Alcaligenes aquatilis</name>
    <dbReference type="NCBI Taxonomy" id="323284"/>
    <lineage>
        <taxon>Bacteria</taxon>
        <taxon>Pseudomonadati</taxon>
        <taxon>Pseudomonadota</taxon>
        <taxon>Betaproteobacteria</taxon>
        <taxon>Burkholderiales</taxon>
        <taxon>Alcaligenaceae</taxon>
        <taxon>Alcaligenes</taxon>
    </lineage>
</organism>
<name>A0A3G2HYD2_9BURK</name>
<evidence type="ECO:0000259" key="7">
    <source>
        <dbReference type="PROSITE" id="PS51208"/>
    </source>
</evidence>
<dbReference type="GO" id="GO:0004252">
    <property type="term" value="F:serine-type endopeptidase activity"/>
    <property type="evidence" value="ECO:0007669"/>
    <property type="project" value="UniProtKB-UniRule"/>
</dbReference>
<dbReference type="InterPro" id="IPR022398">
    <property type="entry name" value="Peptidase_S8_His-AS"/>
</dbReference>
<feature type="active site" description="Charge relay system" evidence="5">
    <location>
        <position position="111"/>
    </location>
</feature>
<comment type="similarity">
    <text evidence="5">Belongs to the peptidase S8 family.</text>
</comment>
<dbReference type="SUPFAM" id="SSF52743">
    <property type="entry name" value="Subtilisin-like"/>
    <property type="match status" value="1"/>
</dbReference>
<dbReference type="PANTHER" id="PTHR42884">
    <property type="entry name" value="PROPROTEIN CONVERTASE SUBTILISIN/KEXIN-RELATED"/>
    <property type="match status" value="1"/>
</dbReference>
<dbReference type="SMART" id="SM00869">
    <property type="entry name" value="Autotransporter"/>
    <property type="match status" value="1"/>
</dbReference>
<keyword evidence="4 5" id="KW-0720">Serine protease</keyword>
<feature type="active site" description="Charge relay system" evidence="5">
    <location>
        <position position="71"/>
    </location>
</feature>
<feature type="chain" id="PRO_5018301573" evidence="6">
    <location>
        <begin position="28"/>
        <end position="936"/>
    </location>
</feature>
<dbReference type="Pfam" id="PF03797">
    <property type="entry name" value="Autotransporter"/>
    <property type="match status" value="1"/>
</dbReference>
<evidence type="ECO:0000256" key="1">
    <source>
        <dbReference type="ARBA" id="ARBA00022670"/>
    </source>
</evidence>
<dbReference type="NCBIfam" id="TIGR02601">
    <property type="entry name" value="autotrns_rpt"/>
    <property type="match status" value="1"/>
</dbReference>
<dbReference type="SUPFAM" id="SSF103515">
    <property type="entry name" value="Autotransporter"/>
    <property type="match status" value="1"/>
</dbReference>
<dbReference type="InterPro" id="IPR015500">
    <property type="entry name" value="Peptidase_S8_subtilisin-rel"/>
</dbReference>
<feature type="signal peptide" evidence="6">
    <location>
        <begin position="1"/>
        <end position="27"/>
    </location>
</feature>
<evidence type="ECO:0000256" key="5">
    <source>
        <dbReference type="PROSITE-ProRule" id="PRU01240"/>
    </source>
</evidence>
<protein>
    <submittedName>
        <fullName evidence="8">Autotransporter domain-containing protein</fullName>
    </submittedName>
</protein>
<accession>A0A3G2HYD2</accession>
<proteinExistence type="inferred from homology"/>
<dbReference type="InterPro" id="IPR013425">
    <property type="entry name" value="Autotrns_rpt"/>
</dbReference>
<feature type="domain" description="Autotransporter" evidence="7">
    <location>
        <begin position="654"/>
        <end position="936"/>
    </location>
</feature>
<dbReference type="PROSITE" id="PS00138">
    <property type="entry name" value="SUBTILASE_SER"/>
    <property type="match status" value="1"/>
</dbReference>
<dbReference type="InterPro" id="IPR023828">
    <property type="entry name" value="Peptidase_S8_Ser-AS"/>
</dbReference>
<dbReference type="NCBIfam" id="TIGR01414">
    <property type="entry name" value="autotrans_barl"/>
    <property type="match status" value="1"/>
</dbReference>
<gene>
    <name evidence="8" type="ORF">D3M96_17415</name>
</gene>
<dbReference type="Proteomes" id="UP000268070">
    <property type="component" value="Chromosome"/>
</dbReference>
<dbReference type="InterPro" id="IPR000209">
    <property type="entry name" value="Peptidase_S8/S53_dom"/>
</dbReference>
<keyword evidence="1 5" id="KW-0645">Protease</keyword>
<dbReference type="InterPro" id="IPR036852">
    <property type="entry name" value="Peptidase_S8/S53_dom_sf"/>
</dbReference>
<sequence>MSNKKRNTSMLVQLALLSLTLPGIVHADSESSLEQWRTKEYKRQPGLDMINAAKAYSLGFTGKGVTVGYLDSGIQADHPEFAGAIAGGFDFANNTPYANGQGVDTQPPAGHGSHVAGIIGARRDEAGMHGVAFNSQLFAVAYGINAEDDNDDDDAGGDDDATPTPDDIRAFQDRMLSNGWNYLAQFKLPIINSSLGLNDCRDSYAPPCHVLDYGSAQGALDTQPLIIQSFKNSVQAGSLMVFATGNESQDHPDFLAGSPYWFPELKDNWLAVTAVGEDGSLAVYANKCGVSAEWCLTAPGGEWAPGINSVNSDGGYIYKSGTSMASPHVAGAAALVKEAYPYFTAYHLQQTLLTTATPLGDPSTYGWGLMNVGKAVQGPAQFTRLFDVDTLGYHSTFANDISGIGGLHKRGYGSLELSGNNSYTGDTTVSGGRLAVNGTLASAVTVEREGTLGGSGTVAQVDNYGTLAPGNSVGTLTVSGDYTAHAGSVHELEVGPAGATDRLVVGGAAHIDGTLKLAGGPFRQNVAYSFMDAANGVTGQYSHITYDMAFLSPTLLYGPSLSLMIKRNDTPFATFANTGNQKAVANALDTGSDQPPAAMAELYDTVLNAQSGSVAGYMEQLQGQIHAGTTSALLSNGDLLPRTLGKQASGARNTTGKETVLWAEVIHQQRDLDGDDNSQDVRHKVGGLFLGGDTAIGEQGWRMGASLGYLENRIKLDDRRQSSRSNSYSAALYGTQAWELGSGSLNLLAGGAYTRHSLDSERSISVHQYETLKADYKAHSIQAFAQLGYRMPVSPRSSVEPYASVNWHQLRHGSFSESGGQAALRGDSQRQNLSTVTLGLRGTTELDLTKTTLSLSAGLGWRHALGDTTPERELAFAALPGSSFRISGAPIAKNAAVAELGAELKAGKSTSFGLNYQGQFGRNQDHAGSLFMKVRF</sequence>
<dbReference type="PRINTS" id="PR00723">
    <property type="entry name" value="SUBTILISIN"/>
</dbReference>
<reference evidence="8 9" key="1">
    <citation type="submission" date="2018-09" db="EMBL/GenBank/DDBJ databases">
        <title>Complete genome sequence of the hydrocarbonoclastic bacterium Alcaligenes aquatilis QD168, isolated from a crude-oil polluted marine sediment of Central Chile.</title>
        <authorList>
            <person name="Duran R.E."/>
            <person name="Barra B."/>
            <person name="Salva-Serra F."/>
            <person name="Mendez V."/>
            <person name="Moore E.R.B."/>
            <person name="Seeger M."/>
        </authorList>
    </citation>
    <scope>NUCLEOTIDE SEQUENCE [LARGE SCALE GENOMIC DNA]</scope>
    <source>
        <strain evidence="8 9">QD168</strain>
    </source>
</reference>
<dbReference type="GO" id="GO:0005886">
    <property type="term" value="C:plasma membrane"/>
    <property type="evidence" value="ECO:0007669"/>
    <property type="project" value="TreeGrafter"/>
</dbReference>
<dbReference type="PROSITE" id="PS51892">
    <property type="entry name" value="SUBTILASE"/>
    <property type="match status" value="1"/>
</dbReference>
<dbReference type="InterPro" id="IPR005546">
    <property type="entry name" value="Autotransporte_beta"/>
</dbReference>
<evidence type="ECO:0000256" key="3">
    <source>
        <dbReference type="ARBA" id="ARBA00022801"/>
    </source>
</evidence>
<dbReference type="AlphaFoldDB" id="A0A3G2HYD2"/>
<dbReference type="PANTHER" id="PTHR42884:SF14">
    <property type="entry name" value="NEUROENDOCRINE CONVERTASE 1"/>
    <property type="match status" value="1"/>
</dbReference>
<evidence type="ECO:0000256" key="6">
    <source>
        <dbReference type="SAM" id="SignalP"/>
    </source>
</evidence>
<dbReference type="Pfam" id="PF12951">
    <property type="entry name" value="PATR"/>
    <property type="match status" value="1"/>
</dbReference>
<dbReference type="GO" id="GO:0019867">
    <property type="term" value="C:outer membrane"/>
    <property type="evidence" value="ECO:0007669"/>
    <property type="project" value="InterPro"/>
</dbReference>
<evidence type="ECO:0000256" key="2">
    <source>
        <dbReference type="ARBA" id="ARBA00022729"/>
    </source>
</evidence>